<dbReference type="OrthoDB" id="10462852at2759"/>
<keyword evidence="5" id="KW-0472">Membrane</keyword>
<dbReference type="EC" id="2.4.1.-" evidence="5"/>
<gene>
    <name evidence="7" type="ORF">BSL78_07371</name>
</gene>
<dbReference type="Pfam" id="PF00852">
    <property type="entry name" value="Glyco_transf_10"/>
    <property type="match status" value="1"/>
</dbReference>
<dbReference type="GO" id="GO:0046920">
    <property type="term" value="F:alpha-(1-&gt;3)-fucosyltransferase activity"/>
    <property type="evidence" value="ECO:0007669"/>
    <property type="project" value="TreeGrafter"/>
</dbReference>
<evidence type="ECO:0000256" key="5">
    <source>
        <dbReference type="RuleBase" id="RU003832"/>
    </source>
</evidence>
<dbReference type="InterPro" id="IPR055270">
    <property type="entry name" value="Glyco_tran_10_C"/>
</dbReference>
<dbReference type="EMBL" id="MRZV01000203">
    <property type="protein sequence ID" value="PIK55711.1"/>
    <property type="molecule type" value="Genomic_DNA"/>
</dbReference>
<comment type="caution">
    <text evidence="7">The sequence shown here is derived from an EMBL/GenBank/DDBJ whole genome shotgun (WGS) entry which is preliminary data.</text>
</comment>
<keyword evidence="5" id="KW-0812">Transmembrane</keyword>
<keyword evidence="8" id="KW-1185">Reference proteome</keyword>
<dbReference type="InterPro" id="IPR001503">
    <property type="entry name" value="Glyco_trans_10"/>
</dbReference>
<name>A0A2G8L624_STIJA</name>
<dbReference type="SUPFAM" id="SSF53756">
    <property type="entry name" value="UDP-Glycosyltransferase/glycogen phosphorylase"/>
    <property type="match status" value="1"/>
</dbReference>
<accession>A0A2G8L624</accession>
<organism evidence="7 8">
    <name type="scientific">Stichopus japonicus</name>
    <name type="common">Sea cucumber</name>
    <dbReference type="NCBI Taxonomy" id="307972"/>
    <lineage>
        <taxon>Eukaryota</taxon>
        <taxon>Metazoa</taxon>
        <taxon>Echinodermata</taxon>
        <taxon>Eleutherozoa</taxon>
        <taxon>Echinozoa</taxon>
        <taxon>Holothuroidea</taxon>
        <taxon>Aspidochirotacea</taxon>
        <taxon>Aspidochirotida</taxon>
        <taxon>Stichopodidae</taxon>
        <taxon>Apostichopus</taxon>
    </lineage>
</organism>
<comment type="pathway">
    <text evidence="1">Protein modification; protein glycosylation.</text>
</comment>
<dbReference type="Proteomes" id="UP000230750">
    <property type="component" value="Unassembled WGS sequence"/>
</dbReference>
<evidence type="ECO:0000256" key="3">
    <source>
        <dbReference type="ARBA" id="ARBA00022676"/>
    </source>
</evidence>
<dbReference type="Gene3D" id="3.40.50.11660">
    <property type="entry name" value="Glycosyl transferase family 10, C-terminal domain"/>
    <property type="match status" value="1"/>
</dbReference>
<evidence type="ECO:0000313" key="7">
    <source>
        <dbReference type="EMBL" id="PIK55711.1"/>
    </source>
</evidence>
<evidence type="ECO:0000256" key="4">
    <source>
        <dbReference type="ARBA" id="ARBA00022679"/>
    </source>
</evidence>
<evidence type="ECO:0000256" key="2">
    <source>
        <dbReference type="ARBA" id="ARBA00008919"/>
    </source>
</evidence>
<reference evidence="7 8" key="1">
    <citation type="journal article" date="2017" name="PLoS Biol.">
        <title>The sea cucumber genome provides insights into morphological evolution and visceral regeneration.</title>
        <authorList>
            <person name="Zhang X."/>
            <person name="Sun L."/>
            <person name="Yuan J."/>
            <person name="Sun Y."/>
            <person name="Gao Y."/>
            <person name="Zhang L."/>
            <person name="Li S."/>
            <person name="Dai H."/>
            <person name="Hamel J.F."/>
            <person name="Liu C."/>
            <person name="Yu Y."/>
            <person name="Liu S."/>
            <person name="Lin W."/>
            <person name="Guo K."/>
            <person name="Jin S."/>
            <person name="Xu P."/>
            <person name="Storey K.B."/>
            <person name="Huan P."/>
            <person name="Zhang T."/>
            <person name="Zhou Y."/>
            <person name="Zhang J."/>
            <person name="Lin C."/>
            <person name="Li X."/>
            <person name="Xing L."/>
            <person name="Huo D."/>
            <person name="Sun M."/>
            <person name="Wang L."/>
            <person name="Mercier A."/>
            <person name="Li F."/>
            <person name="Yang H."/>
            <person name="Xiang J."/>
        </authorList>
    </citation>
    <scope>NUCLEOTIDE SEQUENCE [LARGE SCALE GENOMIC DNA]</scope>
    <source>
        <strain evidence="7">Shaxun</strain>
        <tissue evidence="7">Muscle</tissue>
    </source>
</reference>
<sequence>MGHVIHNMDILRLSVTFLAFATVVFILATSWTVFHSHGDHGSCRKLLESARDIKETIRSLRIDEEKLSNDLQSVSGQRSELLRAILASSIDVSKHPAAEEKYLDNAVLSKSIDYDNVATSNKRDESLNITDEKIFTMCVFGDNPETSMKLSREIHCKKPNVTVRLIHGTNSADVGIANVTFFTNTVQKYGWWSSLISARKVNQRWALASVHPPTTVHRETTVPKAFRNTIFHWTANYNYESDVPLLYGKYTSLQDSNDSTQIKSPLPKLQDKEKLVAFFTTDCTPAKWPRETFVSRLSDYIDVDILGCKDCGDDLACHRELKKYKFILALENAPCYGYISDVFWSALAIYESVPIVWGARLVDYRDMGPNKSYIDIRNHGSIKGLAEYIAMVNRSLWSTKNFTSGGIREQWRY</sequence>
<feature type="domain" description="Fucosyltransferase C-terminal" evidence="6">
    <location>
        <begin position="270"/>
        <end position="394"/>
    </location>
</feature>
<evidence type="ECO:0000259" key="6">
    <source>
        <dbReference type="Pfam" id="PF00852"/>
    </source>
</evidence>
<dbReference type="PANTHER" id="PTHR11929">
    <property type="entry name" value="ALPHA- 1,3 -FUCOSYLTRANSFERASE"/>
    <property type="match status" value="1"/>
</dbReference>
<proteinExistence type="inferred from homology"/>
<evidence type="ECO:0000256" key="1">
    <source>
        <dbReference type="ARBA" id="ARBA00004922"/>
    </source>
</evidence>
<comment type="similarity">
    <text evidence="2 5">Belongs to the glycosyltransferase 10 family.</text>
</comment>
<protein>
    <recommendedName>
        <fullName evidence="5">Fucosyltransferase</fullName>
        <ecNumber evidence="5">2.4.1.-</ecNumber>
    </recommendedName>
</protein>
<keyword evidence="4 5" id="KW-0808">Transferase</keyword>
<dbReference type="UniPathway" id="UPA00378"/>
<dbReference type="AlphaFoldDB" id="A0A2G8L624"/>
<dbReference type="GO" id="GO:0032580">
    <property type="term" value="C:Golgi cisterna membrane"/>
    <property type="evidence" value="ECO:0007669"/>
    <property type="project" value="UniProtKB-SubCell"/>
</dbReference>
<dbReference type="PANTHER" id="PTHR11929:SF145">
    <property type="entry name" value="ALPHA-(1,3)-FUCOSYLTRANSFERASE FUT-1"/>
    <property type="match status" value="1"/>
</dbReference>
<evidence type="ECO:0000313" key="8">
    <source>
        <dbReference type="Proteomes" id="UP000230750"/>
    </source>
</evidence>
<feature type="transmembrane region" description="Helical" evidence="5">
    <location>
        <begin position="12"/>
        <end position="34"/>
    </location>
</feature>
<keyword evidence="5" id="KW-0333">Golgi apparatus</keyword>
<comment type="subcellular location">
    <subcellularLocation>
        <location evidence="5">Golgi apparatus</location>
        <location evidence="5">Golgi stack membrane</location>
        <topology evidence="5">Single-pass type II membrane protein</topology>
    </subcellularLocation>
</comment>
<keyword evidence="5" id="KW-1133">Transmembrane helix</keyword>
<keyword evidence="3 5" id="KW-0328">Glycosyltransferase</keyword>
<dbReference type="InterPro" id="IPR038577">
    <property type="entry name" value="GT10-like_C_sf"/>
</dbReference>